<dbReference type="NCBIfam" id="TIGR01571">
    <property type="entry name" value="A_thal_Cys_rich"/>
    <property type="match status" value="1"/>
</dbReference>
<dbReference type="PANTHER" id="PTHR31045:SF8">
    <property type="entry name" value="OS05G0341900 PROTEIN"/>
    <property type="match status" value="1"/>
</dbReference>
<dbReference type="GO" id="GO:0009975">
    <property type="term" value="F:cyclase activity"/>
    <property type="evidence" value="ECO:0007669"/>
    <property type="project" value="TreeGrafter"/>
</dbReference>
<dbReference type="PANTHER" id="PTHR31045">
    <property type="entry name" value="PLAC8 FAMILY PROTEIN-RELATED"/>
    <property type="match status" value="1"/>
</dbReference>
<proteinExistence type="predicted"/>
<gene>
    <name evidence="7" type="ORF">BAE44_0016022</name>
</gene>
<dbReference type="OrthoDB" id="6407410at2759"/>
<keyword evidence="4 6" id="KW-0472">Membrane</keyword>
<evidence type="ECO:0000256" key="4">
    <source>
        <dbReference type="ARBA" id="ARBA00023136"/>
    </source>
</evidence>
<dbReference type="STRING" id="888268.A0A1E5VCT9"/>
<feature type="transmembrane region" description="Helical" evidence="6">
    <location>
        <begin position="185"/>
        <end position="207"/>
    </location>
</feature>
<dbReference type="Pfam" id="PF11204">
    <property type="entry name" value="DUF2985"/>
    <property type="match status" value="1"/>
</dbReference>
<dbReference type="InterPro" id="IPR006461">
    <property type="entry name" value="PLAC_motif_containing"/>
</dbReference>
<comment type="subcellular location">
    <subcellularLocation>
        <location evidence="1">Membrane</location>
    </subcellularLocation>
</comment>
<evidence type="ECO:0000256" key="2">
    <source>
        <dbReference type="ARBA" id="ARBA00022692"/>
    </source>
</evidence>
<evidence type="ECO:0000256" key="6">
    <source>
        <dbReference type="SAM" id="Phobius"/>
    </source>
</evidence>
<protein>
    <submittedName>
        <fullName evidence="7">Uncharacterized protein</fullName>
    </submittedName>
</protein>
<dbReference type="Pfam" id="PF04749">
    <property type="entry name" value="PLAC8"/>
    <property type="match status" value="1"/>
</dbReference>
<feature type="region of interest" description="Disordered" evidence="5">
    <location>
        <begin position="245"/>
        <end position="264"/>
    </location>
</feature>
<feature type="region of interest" description="Disordered" evidence="5">
    <location>
        <begin position="482"/>
        <end position="514"/>
    </location>
</feature>
<feature type="transmembrane region" description="Helical" evidence="6">
    <location>
        <begin position="288"/>
        <end position="305"/>
    </location>
</feature>
<dbReference type="EMBL" id="LWDX02044004">
    <property type="protein sequence ID" value="OEL22959.1"/>
    <property type="molecule type" value="Genomic_DNA"/>
</dbReference>
<evidence type="ECO:0000256" key="1">
    <source>
        <dbReference type="ARBA" id="ARBA00004370"/>
    </source>
</evidence>
<dbReference type="AlphaFoldDB" id="A0A1E5VCT9"/>
<evidence type="ECO:0000313" key="8">
    <source>
        <dbReference type="Proteomes" id="UP000095767"/>
    </source>
</evidence>
<keyword evidence="2 6" id="KW-0812">Transmembrane</keyword>
<evidence type="ECO:0000256" key="5">
    <source>
        <dbReference type="SAM" id="MobiDB-lite"/>
    </source>
</evidence>
<dbReference type="InterPro" id="IPR021369">
    <property type="entry name" value="DUF2985"/>
</dbReference>
<keyword evidence="8" id="KW-1185">Reference proteome</keyword>
<organism evidence="7 8">
    <name type="scientific">Dichanthelium oligosanthes</name>
    <dbReference type="NCBI Taxonomy" id="888268"/>
    <lineage>
        <taxon>Eukaryota</taxon>
        <taxon>Viridiplantae</taxon>
        <taxon>Streptophyta</taxon>
        <taxon>Embryophyta</taxon>
        <taxon>Tracheophyta</taxon>
        <taxon>Spermatophyta</taxon>
        <taxon>Magnoliopsida</taxon>
        <taxon>Liliopsida</taxon>
        <taxon>Poales</taxon>
        <taxon>Poaceae</taxon>
        <taxon>PACMAD clade</taxon>
        <taxon>Panicoideae</taxon>
        <taxon>Panicodae</taxon>
        <taxon>Paniceae</taxon>
        <taxon>Dichantheliinae</taxon>
        <taxon>Dichanthelium</taxon>
    </lineage>
</organism>
<feature type="transmembrane region" description="Helical" evidence="6">
    <location>
        <begin position="342"/>
        <end position="364"/>
    </location>
</feature>
<name>A0A1E5VCT9_9POAL</name>
<accession>A0A1E5VCT9</accession>
<feature type="transmembrane region" description="Helical" evidence="6">
    <location>
        <begin position="219"/>
        <end position="237"/>
    </location>
</feature>
<feature type="transmembrane region" description="Helical" evidence="6">
    <location>
        <begin position="317"/>
        <end position="336"/>
    </location>
</feature>
<evidence type="ECO:0000256" key="3">
    <source>
        <dbReference type="ARBA" id="ARBA00022989"/>
    </source>
</evidence>
<comment type="caution">
    <text evidence="7">The sequence shown here is derived from an EMBL/GenBank/DDBJ whole genome shotgun (WGS) entry which is preliminary data.</text>
</comment>
<feature type="transmembrane region" description="Helical" evidence="6">
    <location>
        <begin position="85"/>
        <end position="107"/>
    </location>
</feature>
<dbReference type="GO" id="GO:0051762">
    <property type="term" value="P:sesquiterpene biosynthetic process"/>
    <property type="evidence" value="ECO:0007669"/>
    <property type="project" value="TreeGrafter"/>
</dbReference>
<feature type="transmembrane region" description="Helical" evidence="6">
    <location>
        <begin position="127"/>
        <end position="151"/>
    </location>
</feature>
<dbReference type="Proteomes" id="UP000095767">
    <property type="component" value="Unassembled WGS sequence"/>
</dbReference>
<sequence length="514" mass="55499">MEAAVHDQGHHAAAAINGELEVELVGGHSNAAAVITVVDQEGRPEESTDGRWTSGRARRLVRRLHPASVARACWRWLKHPAHLALVAWAICVAASGSMLGLLLLGALDGAFPRRSLRNRWIEINNQVLNALFTLMSIYQHPALFHHAVLLLRWRPGDAKELREAYCRKGAGAASPGRGERAHMSVVVALLHVTCFAQYAMCGLYWGYSRKARPDAAETALVVVGTATPAIAGLYMYFSPLGTKHGGPSVHQEPDDRSATSDDGGNAAAEAAVGAEWAGGLLDVGDDPAACWLSCLCTFCVFGWNMERLGFGNAHVHAVMFALLCFAPLWVLNVAAMNIRDEAVGDAVGVAGVVLCALGLLYGGFWRARMRRRHGLAGSDACCTTSPCLMDYLRWMFCWSCALAQEVRTANLLLDVEAGSVQRRGSNRGRADADIITLQPLPRENGVKSSCQGGSSHLATPAIIDAHPVRLANYSPCRGEESPLLRQERWSSFSSGEMTPPVPPSMPEGDRRRVQ</sequence>
<dbReference type="GO" id="GO:0016020">
    <property type="term" value="C:membrane"/>
    <property type="evidence" value="ECO:0007669"/>
    <property type="project" value="UniProtKB-SubCell"/>
</dbReference>
<evidence type="ECO:0000313" key="7">
    <source>
        <dbReference type="EMBL" id="OEL22959.1"/>
    </source>
</evidence>
<keyword evidence="3 6" id="KW-1133">Transmembrane helix</keyword>
<reference evidence="7 8" key="1">
    <citation type="submission" date="2016-09" db="EMBL/GenBank/DDBJ databases">
        <title>The draft genome of Dichanthelium oligosanthes: A C3 panicoid grass species.</title>
        <authorList>
            <person name="Studer A.J."/>
            <person name="Schnable J.C."/>
            <person name="Brutnell T.P."/>
        </authorList>
    </citation>
    <scope>NUCLEOTIDE SEQUENCE [LARGE SCALE GENOMIC DNA]</scope>
    <source>
        <strain evidence="8">cv. Kellogg 1175</strain>
        <tissue evidence="7">Leaf</tissue>
    </source>
</reference>